<feature type="region of interest" description="Disordered" evidence="1">
    <location>
        <begin position="98"/>
        <end position="121"/>
    </location>
</feature>
<evidence type="ECO:0000256" key="1">
    <source>
        <dbReference type="SAM" id="MobiDB-lite"/>
    </source>
</evidence>
<dbReference type="OrthoDB" id="10058185at2759"/>
<protein>
    <recommendedName>
        <fullName evidence="4">3-beta hydroxysteroid dehydrogenase/isomerase domain-containing protein</fullName>
    </recommendedName>
</protein>
<comment type="caution">
    <text evidence="2">The sequence shown here is derived from an EMBL/GenBank/DDBJ whole genome shotgun (WGS) entry which is preliminary data.</text>
</comment>
<dbReference type="SUPFAM" id="SSF51735">
    <property type="entry name" value="NAD(P)-binding Rossmann-fold domains"/>
    <property type="match status" value="1"/>
</dbReference>
<evidence type="ECO:0000313" key="2">
    <source>
        <dbReference type="EMBL" id="KAG8464197.1"/>
    </source>
</evidence>
<accession>A0A8J6C768</accession>
<dbReference type="InterPro" id="IPR036291">
    <property type="entry name" value="NAD(P)-bd_dom_sf"/>
</dbReference>
<dbReference type="EMBL" id="JAGTXO010000013">
    <property type="protein sequence ID" value="KAG8464197.1"/>
    <property type="molecule type" value="Genomic_DNA"/>
</dbReference>
<sequence length="121" mass="12659">MPARCVVTGGLGFVEQRVVETLGECGAQRVALFDIAPRPADARSHPAIKFVQGDLRGAAAVELIQLAHAAGTLGTCLGRPLKLKPFAVEVLTMHARQPRWPGHARAAPRAAPLGIGPSAAR</sequence>
<gene>
    <name evidence="2" type="ORF">KFE25_003260</name>
</gene>
<dbReference type="Gene3D" id="3.40.50.720">
    <property type="entry name" value="NAD(P)-binding Rossmann-like Domain"/>
    <property type="match status" value="1"/>
</dbReference>
<proteinExistence type="predicted"/>
<dbReference type="AlphaFoldDB" id="A0A8J6C768"/>
<name>A0A8J6C768_DIALT</name>
<organism evidence="2 3">
    <name type="scientific">Diacronema lutheri</name>
    <name type="common">Unicellular marine alga</name>
    <name type="synonym">Monochrysis lutheri</name>
    <dbReference type="NCBI Taxonomy" id="2081491"/>
    <lineage>
        <taxon>Eukaryota</taxon>
        <taxon>Haptista</taxon>
        <taxon>Haptophyta</taxon>
        <taxon>Pavlovophyceae</taxon>
        <taxon>Pavlovales</taxon>
        <taxon>Pavlovaceae</taxon>
        <taxon>Diacronema</taxon>
    </lineage>
</organism>
<evidence type="ECO:0000313" key="3">
    <source>
        <dbReference type="Proteomes" id="UP000751190"/>
    </source>
</evidence>
<evidence type="ECO:0008006" key="4">
    <source>
        <dbReference type="Google" id="ProtNLM"/>
    </source>
</evidence>
<reference evidence="2" key="1">
    <citation type="submission" date="2021-05" db="EMBL/GenBank/DDBJ databases">
        <title>The genome of the haptophyte Pavlova lutheri (Diacronema luteri, Pavlovales) - a model for lipid biosynthesis in eukaryotic algae.</title>
        <authorList>
            <person name="Hulatt C.J."/>
            <person name="Posewitz M.C."/>
        </authorList>
    </citation>
    <scope>NUCLEOTIDE SEQUENCE</scope>
    <source>
        <strain evidence="2">NIVA-4/92</strain>
    </source>
</reference>
<dbReference type="Proteomes" id="UP000751190">
    <property type="component" value="Unassembled WGS sequence"/>
</dbReference>
<keyword evidence="3" id="KW-1185">Reference proteome</keyword>